<dbReference type="SUPFAM" id="SSF53474">
    <property type="entry name" value="alpha/beta-Hydrolases"/>
    <property type="match status" value="1"/>
</dbReference>
<dbReference type="Pfam" id="PF00135">
    <property type="entry name" value="COesterase"/>
    <property type="match status" value="1"/>
</dbReference>
<evidence type="ECO:0000313" key="7">
    <source>
        <dbReference type="Proteomes" id="UP000217289"/>
    </source>
</evidence>
<name>A0A250IJP8_9BACT</name>
<gene>
    <name evidence="6" type="ORF">MEBOL_004628</name>
</gene>
<accession>A0A250IJP8</accession>
<dbReference type="InterPro" id="IPR019826">
    <property type="entry name" value="Carboxylesterase_B_AS"/>
</dbReference>
<dbReference type="Gene3D" id="3.40.50.1820">
    <property type="entry name" value="alpha/beta hydrolase"/>
    <property type="match status" value="1"/>
</dbReference>
<sequence length="495" mass="52665">MEHPIVSTSSGRVRGVIEHGTARFLGIPYAASPLGDRRFQPPQPPEPWADVRDASAPGPTAPQNHGAFPGVDLGPLVGGGWRRGDDFLNVNIWTPDVAARGLPVMVFIHGGGFVGGSNDASVQDGRGFARSGVVCAAINYRLGVEGFLPIPGAPTNLGLRDALAALGWIQENIAAFGGDPANVTIFGESAGAMLVADLVTSPLAKGLFRRAIVQSGHGSMVRSPEVAARLVHRMAKLLRVTPDVEGFRTRTVEQCLDALKRVSVPLLGFVDLRDETGLEPAFGLSRFLPIHGDDVLPEPPLAALAKGAGAGIDLLIGTNAEEMNIYLVPTGVRRVVPGWMATFMLGRAVRDARAILEDYGLNQKGRRAGDALSEALHDLVFRGSARRFAAAHQGRTHFYELGWRSPACGGALGACHGLELPFVFDTLESCTGPNGLVGSAPPRELADRIHRLWVGFATDGKLPWSEYDADTRQVYALETGVTRTEAPLPAARYLP</sequence>
<evidence type="ECO:0000313" key="6">
    <source>
        <dbReference type="EMBL" id="ATB31166.1"/>
    </source>
</evidence>
<feature type="domain" description="Carboxylesterase type B" evidence="5">
    <location>
        <begin position="3"/>
        <end position="483"/>
    </location>
</feature>
<dbReference type="PROSITE" id="PS00122">
    <property type="entry name" value="CARBOXYLESTERASE_B_1"/>
    <property type="match status" value="1"/>
</dbReference>
<organism evidence="6 7">
    <name type="scientific">Melittangium boletus DSM 14713</name>
    <dbReference type="NCBI Taxonomy" id="1294270"/>
    <lineage>
        <taxon>Bacteria</taxon>
        <taxon>Pseudomonadati</taxon>
        <taxon>Myxococcota</taxon>
        <taxon>Myxococcia</taxon>
        <taxon>Myxococcales</taxon>
        <taxon>Cystobacterineae</taxon>
        <taxon>Archangiaceae</taxon>
        <taxon>Melittangium</taxon>
    </lineage>
</organism>
<dbReference type="InterPro" id="IPR050309">
    <property type="entry name" value="Type-B_Carboxylest/Lipase"/>
</dbReference>
<dbReference type="GO" id="GO:0016787">
    <property type="term" value="F:hydrolase activity"/>
    <property type="evidence" value="ECO:0007669"/>
    <property type="project" value="UniProtKB-KW"/>
</dbReference>
<evidence type="ECO:0000256" key="2">
    <source>
        <dbReference type="ARBA" id="ARBA00022801"/>
    </source>
</evidence>
<keyword evidence="7" id="KW-1185">Reference proteome</keyword>
<feature type="region of interest" description="Disordered" evidence="4">
    <location>
        <begin position="34"/>
        <end position="70"/>
    </location>
</feature>
<dbReference type="InterPro" id="IPR029058">
    <property type="entry name" value="AB_hydrolase_fold"/>
</dbReference>
<keyword evidence="2 3" id="KW-0378">Hydrolase</keyword>
<dbReference type="EMBL" id="CP022163">
    <property type="protein sequence ID" value="ATB31166.1"/>
    <property type="molecule type" value="Genomic_DNA"/>
</dbReference>
<dbReference type="InterPro" id="IPR002018">
    <property type="entry name" value="CarbesteraseB"/>
</dbReference>
<evidence type="ECO:0000256" key="1">
    <source>
        <dbReference type="ARBA" id="ARBA00005964"/>
    </source>
</evidence>
<dbReference type="Proteomes" id="UP000217289">
    <property type="component" value="Chromosome"/>
</dbReference>
<dbReference type="PANTHER" id="PTHR11559">
    <property type="entry name" value="CARBOXYLESTERASE"/>
    <property type="match status" value="1"/>
</dbReference>
<dbReference type="RefSeq" id="WP_095982955.1">
    <property type="nucleotide sequence ID" value="NZ_CP022163.1"/>
</dbReference>
<protein>
    <recommendedName>
        <fullName evidence="3">Carboxylic ester hydrolase</fullName>
        <ecNumber evidence="3">3.1.1.-</ecNumber>
    </recommendedName>
</protein>
<dbReference type="AlphaFoldDB" id="A0A250IJP8"/>
<evidence type="ECO:0000256" key="3">
    <source>
        <dbReference type="RuleBase" id="RU361235"/>
    </source>
</evidence>
<evidence type="ECO:0000259" key="5">
    <source>
        <dbReference type="Pfam" id="PF00135"/>
    </source>
</evidence>
<proteinExistence type="inferred from homology"/>
<dbReference type="OrthoDB" id="9775851at2"/>
<dbReference type="EC" id="3.1.1.-" evidence="3"/>
<evidence type="ECO:0000256" key="4">
    <source>
        <dbReference type="SAM" id="MobiDB-lite"/>
    </source>
</evidence>
<comment type="similarity">
    <text evidence="1 3">Belongs to the type-B carboxylesterase/lipase family.</text>
</comment>
<reference evidence="6 7" key="1">
    <citation type="submission" date="2017-06" db="EMBL/GenBank/DDBJ databases">
        <authorList>
            <person name="Kim H.J."/>
            <person name="Triplett B.A."/>
        </authorList>
    </citation>
    <scope>NUCLEOTIDE SEQUENCE [LARGE SCALE GENOMIC DNA]</scope>
    <source>
        <strain evidence="6 7">DSM 14713</strain>
    </source>
</reference>
<dbReference type="KEGG" id="mbd:MEBOL_004628"/>